<organism evidence="1 2">
    <name type="scientific">Puccinia striiformis f. sp. tritici</name>
    <dbReference type="NCBI Taxonomy" id="168172"/>
    <lineage>
        <taxon>Eukaryota</taxon>
        <taxon>Fungi</taxon>
        <taxon>Dikarya</taxon>
        <taxon>Basidiomycota</taxon>
        <taxon>Pucciniomycotina</taxon>
        <taxon>Pucciniomycetes</taxon>
        <taxon>Pucciniales</taxon>
        <taxon>Pucciniaceae</taxon>
        <taxon>Puccinia</taxon>
    </lineage>
</organism>
<keyword evidence="2" id="KW-1185">Reference proteome</keyword>
<evidence type="ECO:0000313" key="2">
    <source>
        <dbReference type="Proteomes" id="UP001060170"/>
    </source>
</evidence>
<proteinExistence type="predicted"/>
<comment type="caution">
    <text evidence="1">The sequence shown here is derived from an EMBL/GenBank/DDBJ whole genome shotgun (WGS) entry which is preliminary data.</text>
</comment>
<evidence type="ECO:0000313" key="1">
    <source>
        <dbReference type="EMBL" id="KAI7956692.1"/>
    </source>
</evidence>
<reference evidence="2" key="2">
    <citation type="journal article" date="2018" name="Mol. Plant Microbe Interact.">
        <title>Genome sequence resources for the wheat stripe rust pathogen (Puccinia striiformis f. sp. tritici) and the barley stripe rust pathogen (Puccinia striiformis f. sp. hordei).</title>
        <authorList>
            <person name="Xia C."/>
            <person name="Wang M."/>
            <person name="Yin C."/>
            <person name="Cornejo O.E."/>
            <person name="Hulbert S.H."/>
            <person name="Chen X."/>
        </authorList>
    </citation>
    <scope>NUCLEOTIDE SEQUENCE [LARGE SCALE GENOMIC DNA]</scope>
    <source>
        <strain evidence="2">93-210</strain>
    </source>
</reference>
<reference evidence="1 2" key="3">
    <citation type="journal article" date="2022" name="Microbiol. Spectr.">
        <title>Folding features and dynamics of 3D genome architecture in plant fungal pathogens.</title>
        <authorList>
            <person name="Xia C."/>
        </authorList>
    </citation>
    <scope>NUCLEOTIDE SEQUENCE [LARGE SCALE GENOMIC DNA]</scope>
    <source>
        <strain evidence="1 2">93-210</strain>
    </source>
</reference>
<protein>
    <submittedName>
        <fullName evidence="1">Uncharacterized protein</fullName>
    </submittedName>
</protein>
<sequence>MANTGPGMSGPHANPRVSHRGLLGSEEAYLEDIGRILAATLLEDLEREAGGATDGAGRTREEYGADVGPAAGSNVQPIE</sequence>
<reference evidence="2" key="1">
    <citation type="journal article" date="2018" name="BMC Genomics">
        <title>Genomic insights into host adaptation between the wheat stripe rust pathogen (Puccinia striiformis f. sp. tritici) and the barley stripe rust pathogen (Puccinia striiformis f. sp. hordei).</title>
        <authorList>
            <person name="Xia C."/>
            <person name="Wang M."/>
            <person name="Yin C."/>
            <person name="Cornejo O.E."/>
            <person name="Hulbert S.H."/>
            <person name="Chen X."/>
        </authorList>
    </citation>
    <scope>NUCLEOTIDE SEQUENCE [LARGE SCALE GENOMIC DNA]</scope>
    <source>
        <strain evidence="2">93-210</strain>
    </source>
</reference>
<dbReference type="Proteomes" id="UP001060170">
    <property type="component" value="Chromosome 4"/>
</dbReference>
<dbReference type="EMBL" id="CM045868">
    <property type="protein sequence ID" value="KAI7956692.1"/>
    <property type="molecule type" value="Genomic_DNA"/>
</dbReference>
<gene>
    <name evidence="1" type="ORF">MJO28_003787</name>
</gene>
<feature type="non-terminal residue" evidence="1">
    <location>
        <position position="79"/>
    </location>
</feature>
<accession>A0ACC0EP85</accession>
<name>A0ACC0EP85_9BASI</name>